<sequence length="360" mass="40353">MDMVRVKRSQLREGCVLAEDVIGKTKRPIMTKSTIITTPLLQVLEKFLVEEVEIEPFLANGEPFSPGDSAAAEDQRSLSLYLETVRQYKTWFQSWRSGLPVDINEIREAVIPLFEHMTGCKRELLALHHYATKEEYLYHHAVSVGLLAGFLAMELGYSRGECHQVVLAGVLSDCGMAKMSKQILTKPSALTEVEFHEVKQHPILGYRMVQKITALSHGAKLAVLQHHERNDGSGYPLKLKAKKIHPYSQLVATADVYHAMTSERLYRRKQPPLRAIETMLRQQAGRLSADAVAVLLNRLVGLQTGAVVKLSNGETAEVMSIQPDEPTRPVVKAARTGRLLLLSTQHDIYIEEVLRAPMDE</sequence>
<dbReference type="PATRIC" id="fig|1422.17.peg.2365"/>
<feature type="domain" description="HD-GYP" evidence="1">
    <location>
        <begin position="115"/>
        <end position="311"/>
    </location>
</feature>
<evidence type="ECO:0000259" key="1">
    <source>
        <dbReference type="PROSITE" id="PS51832"/>
    </source>
</evidence>
<dbReference type="PANTHER" id="PTHR43155">
    <property type="entry name" value="CYCLIC DI-GMP PHOSPHODIESTERASE PA4108-RELATED"/>
    <property type="match status" value="1"/>
</dbReference>
<dbReference type="Pfam" id="PF13487">
    <property type="entry name" value="HD_5"/>
    <property type="match status" value="1"/>
</dbReference>
<name>A0A150N2A3_GEOSE</name>
<protein>
    <recommendedName>
        <fullName evidence="1">HD-GYP domain-containing protein</fullName>
    </recommendedName>
</protein>
<dbReference type="PANTHER" id="PTHR43155:SF2">
    <property type="entry name" value="CYCLIC DI-GMP PHOSPHODIESTERASE PA4108"/>
    <property type="match status" value="1"/>
</dbReference>
<dbReference type="PROSITE" id="PS51832">
    <property type="entry name" value="HD_GYP"/>
    <property type="match status" value="1"/>
</dbReference>
<accession>A0A150N2A3</accession>
<evidence type="ECO:0000313" key="3">
    <source>
        <dbReference type="Proteomes" id="UP000075517"/>
    </source>
</evidence>
<dbReference type="Proteomes" id="UP000075517">
    <property type="component" value="Unassembled WGS sequence"/>
</dbReference>
<dbReference type="CDD" id="cd00077">
    <property type="entry name" value="HDc"/>
    <property type="match status" value="1"/>
</dbReference>
<dbReference type="SUPFAM" id="SSF109604">
    <property type="entry name" value="HD-domain/PDEase-like"/>
    <property type="match status" value="1"/>
</dbReference>
<dbReference type="InterPro" id="IPR037522">
    <property type="entry name" value="HD_GYP_dom"/>
</dbReference>
<comment type="caution">
    <text evidence="2">The sequence shown here is derived from an EMBL/GenBank/DDBJ whole genome shotgun (WGS) entry which is preliminary data.</text>
</comment>
<dbReference type="AlphaFoldDB" id="A0A150N2A3"/>
<dbReference type="EMBL" id="LQYY01000155">
    <property type="protein sequence ID" value="KYD30806.1"/>
    <property type="molecule type" value="Genomic_DNA"/>
</dbReference>
<organism evidence="2 3">
    <name type="scientific">Geobacillus stearothermophilus</name>
    <name type="common">Bacillus stearothermophilus</name>
    <dbReference type="NCBI Taxonomy" id="1422"/>
    <lineage>
        <taxon>Bacteria</taxon>
        <taxon>Bacillati</taxon>
        <taxon>Bacillota</taxon>
        <taxon>Bacilli</taxon>
        <taxon>Bacillales</taxon>
        <taxon>Anoxybacillaceae</taxon>
        <taxon>Geobacillus</taxon>
    </lineage>
</organism>
<proteinExistence type="predicted"/>
<dbReference type="Gene3D" id="1.10.3210.10">
    <property type="entry name" value="Hypothetical protein af1432"/>
    <property type="match status" value="1"/>
</dbReference>
<gene>
    <name evidence="2" type="ORF">B4114_2995</name>
</gene>
<dbReference type="InterPro" id="IPR003607">
    <property type="entry name" value="HD/PDEase_dom"/>
</dbReference>
<reference evidence="2 3" key="1">
    <citation type="submission" date="2016-01" db="EMBL/GenBank/DDBJ databases">
        <title>Draft Genome Sequences of Seven Thermophilic Sporeformers Isolated from Foods.</title>
        <authorList>
            <person name="Berendsen E.M."/>
            <person name="Wells-Bennik M.H."/>
            <person name="Krawcyk A.O."/>
            <person name="De Jong A."/>
            <person name="Holsappel S."/>
            <person name="Eijlander R.T."/>
            <person name="Kuipers O.P."/>
        </authorList>
    </citation>
    <scope>NUCLEOTIDE SEQUENCE [LARGE SCALE GENOMIC DNA]</scope>
    <source>
        <strain evidence="2 3">B4114</strain>
    </source>
</reference>
<evidence type="ECO:0000313" key="2">
    <source>
        <dbReference type="EMBL" id="KYD30806.1"/>
    </source>
</evidence>
<dbReference type="SMART" id="SM00471">
    <property type="entry name" value="HDc"/>
    <property type="match status" value="1"/>
</dbReference>